<evidence type="ECO:0000313" key="5">
    <source>
        <dbReference type="EMBL" id="CAD8585822.1"/>
    </source>
</evidence>
<protein>
    <recommendedName>
        <fullName evidence="4">Thioredoxin domain-containing protein</fullName>
    </recommendedName>
</protein>
<proteinExistence type="inferred from homology"/>
<sequence>MRMRSRIVAGATATVMVCASFMSGARAFEVTSIDEFTDAIALSDEPAMVLFGTPTCGHCRAAKPHWASFEREFWTEKRLVRVADVDCVASKDICDWHGVSSYPTIKYFDGENGEFGGEYKRAVTYDALAAFAEHYLIDDDEDA</sequence>
<organism evidence="5">
    <name type="scientific">Ostreococcus mediterraneus</name>
    <dbReference type="NCBI Taxonomy" id="1486918"/>
    <lineage>
        <taxon>Eukaryota</taxon>
        <taxon>Viridiplantae</taxon>
        <taxon>Chlorophyta</taxon>
        <taxon>Mamiellophyceae</taxon>
        <taxon>Mamiellales</taxon>
        <taxon>Bathycoccaceae</taxon>
        <taxon>Ostreococcus</taxon>
    </lineage>
</organism>
<dbReference type="InterPro" id="IPR051063">
    <property type="entry name" value="PDI"/>
</dbReference>
<dbReference type="InterPro" id="IPR036249">
    <property type="entry name" value="Thioredoxin-like_sf"/>
</dbReference>
<feature type="chain" id="PRO_5031024172" description="Thioredoxin domain-containing protein" evidence="3">
    <location>
        <begin position="28"/>
        <end position="143"/>
    </location>
</feature>
<dbReference type="GO" id="GO:0006457">
    <property type="term" value="P:protein folding"/>
    <property type="evidence" value="ECO:0007669"/>
    <property type="project" value="TreeGrafter"/>
</dbReference>
<accession>A0A7S0KLP3</accession>
<dbReference type="PANTHER" id="PTHR45672:SF3">
    <property type="entry name" value="THIOREDOXIN DOMAIN-CONTAINING PROTEIN 5"/>
    <property type="match status" value="1"/>
</dbReference>
<dbReference type="CDD" id="cd02961">
    <property type="entry name" value="PDI_a_family"/>
    <property type="match status" value="1"/>
</dbReference>
<dbReference type="GO" id="GO:0003756">
    <property type="term" value="F:protein disulfide isomerase activity"/>
    <property type="evidence" value="ECO:0007669"/>
    <property type="project" value="TreeGrafter"/>
</dbReference>
<dbReference type="PROSITE" id="PS51352">
    <property type="entry name" value="THIOREDOXIN_2"/>
    <property type="match status" value="1"/>
</dbReference>
<gene>
    <name evidence="5" type="ORF">OMED0929_LOCUS5637</name>
</gene>
<dbReference type="Pfam" id="PF00085">
    <property type="entry name" value="Thioredoxin"/>
    <property type="match status" value="1"/>
</dbReference>
<keyword evidence="2 3" id="KW-0732">Signal</keyword>
<feature type="signal peptide" evidence="3">
    <location>
        <begin position="1"/>
        <end position="27"/>
    </location>
</feature>
<dbReference type="SUPFAM" id="SSF52833">
    <property type="entry name" value="Thioredoxin-like"/>
    <property type="match status" value="1"/>
</dbReference>
<evidence type="ECO:0000256" key="3">
    <source>
        <dbReference type="SAM" id="SignalP"/>
    </source>
</evidence>
<dbReference type="EMBL" id="HBEW01006674">
    <property type="protein sequence ID" value="CAD8585822.1"/>
    <property type="molecule type" value="Transcribed_RNA"/>
</dbReference>
<evidence type="ECO:0000259" key="4">
    <source>
        <dbReference type="PROSITE" id="PS51352"/>
    </source>
</evidence>
<evidence type="ECO:0000256" key="2">
    <source>
        <dbReference type="ARBA" id="ARBA00022729"/>
    </source>
</evidence>
<name>A0A7S0KLP3_9CHLO</name>
<dbReference type="GO" id="GO:0005783">
    <property type="term" value="C:endoplasmic reticulum"/>
    <property type="evidence" value="ECO:0007669"/>
    <property type="project" value="TreeGrafter"/>
</dbReference>
<feature type="domain" description="Thioredoxin" evidence="4">
    <location>
        <begin position="7"/>
        <end position="137"/>
    </location>
</feature>
<evidence type="ECO:0000256" key="1">
    <source>
        <dbReference type="ARBA" id="ARBA00006347"/>
    </source>
</evidence>
<dbReference type="InterPro" id="IPR013766">
    <property type="entry name" value="Thioredoxin_domain"/>
</dbReference>
<dbReference type="Gene3D" id="3.40.30.10">
    <property type="entry name" value="Glutaredoxin"/>
    <property type="match status" value="1"/>
</dbReference>
<dbReference type="AlphaFoldDB" id="A0A7S0KLP3"/>
<reference evidence="5" key="1">
    <citation type="submission" date="2021-01" db="EMBL/GenBank/DDBJ databases">
        <authorList>
            <person name="Corre E."/>
            <person name="Pelletier E."/>
            <person name="Niang G."/>
            <person name="Scheremetjew M."/>
            <person name="Finn R."/>
            <person name="Kale V."/>
            <person name="Holt S."/>
            <person name="Cochrane G."/>
            <person name="Meng A."/>
            <person name="Brown T."/>
            <person name="Cohen L."/>
        </authorList>
    </citation>
    <scope>NUCLEOTIDE SEQUENCE</scope>
    <source>
        <strain evidence="5">Clade-D-RCC2572</strain>
    </source>
</reference>
<dbReference type="PANTHER" id="PTHR45672">
    <property type="entry name" value="PROTEIN DISULFIDE-ISOMERASE C17H9.14C-RELATED"/>
    <property type="match status" value="1"/>
</dbReference>
<comment type="similarity">
    <text evidence="1">Belongs to the protein disulfide isomerase family.</text>
</comment>